<dbReference type="EMBL" id="CP049257">
    <property type="protein sequence ID" value="QIG43320.1"/>
    <property type="molecule type" value="Genomic_DNA"/>
</dbReference>
<organism evidence="1 2">
    <name type="scientific">Nocardioides anomalus</name>
    <dbReference type="NCBI Taxonomy" id="2712223"/>
    <lineage>
        <taxon>Bacteria</taxon>
        <taxon>Bacillati</taxon>
        <taxon>Actinomycetota</taxon>
        <taxon>Actinomycetes</taxon>
        <taxon>Propionibacteriales</taxon>
        <taxon>Nocardioidaceae</taxon>
        <taxon>Nocardioides</taxon>
    </lineage>
</organism>
<dbReference type="GO" id="GO:0016702">
    <property type="term" value="F:oxidoreductase activity, acting on single donors with incorporation of molecular oxygen, incorporation of two atoms of oxygen"/>
    <property type="evidence" value="ECO:0007669"/>
    <property type="project" value="InterPro"/>
</dbReference>
<proteinExistence type="predicted"/>
<dbReference type="RefSeq" id="WP_165232599.1">
    <property type="nucleotide sequence ID" value="NZ_CP049257.1"/>
</dbReference>
<keyword evidence="2" id="KW-1185">Reference proteome</keyword>
<name>A0A6G6WE53_9ACTN</name>
<dbReference type="PANTHER" id="PTHR33711:SF9">
    <property type="entry name" value="PROTOCATECHUATE 3,4-DIOXYGENASE ALPHA CHAIN"/>
    <property type="match status" value="1"/>
</dbReference>
<evidence type="ECO:0000313" key="2">
    <source>
        <dbReference type="Proteomes" id="UP000502996"/>
    </source>
</evidence>
<dbReference type="PANTHER" id="PTHR33711">
    <property type="entry name" value="DIOXYGENASE, PUTATIVE (AFU_ORTHOLOGUE AFUA_2G02910)-RELATED"/>
    <property type="match status" value="1"/>
</dbReference>
<protein>
    <submittedName>
        <fullName evidence="1">Protocatechuate 3,4-dioxygenase subunit alpha</fullName>
    </submittedName>
</protein>
<keyword evidence="1" id="KW-0223">Dioxygenase</keyword>
<gene>
    <name evidence="1" type="ORF">G5V58_11595</name>
</gene>
<dbReference type="InterPro" id="IPR050770">
    <property type="entry name" value="Intradiol_RC_Dioxygenase"/>
</dbReference>
<reference evidence="1 2" key="1">
    <citation type="submission" date="2020-02" db="EMBL/GenBank/DDBJ databases">
        <title>Full genome sequence of Nocardioides sp. R-3366.</title>
        <authorList>
            <person name="Im W.-T."/>
        </authorList>
    </citation>
    <scope>NUCLEOTIDE SEQUENCE [LARGE SCALE GENOMIC DNA]</scope>
    <source>
        <strain evidence="1 2">R-3366</strain>
    </source>
</reference>
<keyword evidence="1" id="KW-0560">Oxidoreductase</keyword>
<evidence type="ECO:0000313" key="1">
    <source>
        <dbReference type="EMBL" id="QIG43320.1"/>
    </source>
</evidence>
<dbReference type="Gene3D" id="2.60.130.10">
    <property type="entry name" value="Aromatic compound dioxygenase"/>
    <property type="match status" value="1"/>
</dbReference>
<dbReference type="SUPFAM" id="SSF49482">
    <property type="entry name" value="Aromatic compound dioxygenase"/>
    <property type="match status" value="1"/>
</dbReference>
<dbReference type="KEGG" id="nano:G5V58_11595"/>
<dbReference type="AlphaFoldDB" id="A0A6G6WE53"/>
<accession>A0A6G6WE53</accession>
<dbReference type="Proteomes" id="UP000502996">
    <property type="component" value="Chromosome"/>
</dbReference>
<dbReference type="GO" id="GO:0005506">
    <property type="term" value="F:iron ion binding"/>
    <property type="evidence" value="ECO:0007669"/>
    <property type="project" value="InterPro"/>
</dbReference>
<sequence length="161" mass="17086">MSELHPTAGQTVGPFFGFALPYDGAADLVPAGSPGARRLSGVVRDGAGDPVPDALLELTVTAVGGERLWGRAATDAEGRYAFTVPEPDGAFLGLTVFARGLLNRLFTRVYLPGAGDAFLAGLAEDRRPTLVARAVEEGYAFDVHLQGDDETVFLTYPRHLR</sequence>
<dbReference type="InterPro" id="IPR015889">
    <property type="entry name" value="Intradiol_dOase_core"/>
</dbReference>